<dbReference type="Proteomes" id="UP000246018">
    <property type="component" value="Unassembled WGS sequence"/>
</dbReference>
<organism evidence="2 3">
    <name type="scientific">Nocardioides gansuensis</name>
    <dbReference type="NCBI Taxonomy" id="2138300"/>
    <lineage>
        <taxon>Bacteria</taxon>
        <taxon>Bacillati</taxon>
        <taxon>Actinomycetota</taxon>
        <taxon>Actinomycetes</taxon>
        <taxon>Propionibacteriales</taxon>
        <taxon>Nocardioidaceae</taxon>
        <taxon>Nocardioides</taxon>
    </lineage>
</organism>
<dbReference type="Pfam" id="PF10739">
    <property type="entry name" value="DUF2550"/>
    <property type="match status" value="1"/>
</dbReference>
<proteinExistence type="predicted"/>
<keyword evidence="3" id="KW-1185">Reference proteome</keyword>
<dbReference type="OrthoDB" id="4793422at2"/>
<protein>
    <submittedName>
        <fullName evidence="2">DUF2550 domain-containing protein</fullName>
    </submittedName>
</protein>
<evidence type="ECO:0000256" key="1">
    <source>
        <dbReference type="SAM" id="Phobius"/>
    </source>
</evidence>
<keyword evidence="1" id="KW-1133">Transmembrane helix</keyword>
<keyword evidence="1" id="KW-0812">Transmembrane</keyword>
<comment type="caution">
    <text evidence="2">The sequence shown here is derived from an EMBL/GenBank/DDBJ whole genome shotgun (WGS) entry which is preliminary data.</text>
</comment>
<evidence type="ECO:0000313" key="3">
    <source>
        <dbReference type="Proteomes" id="UP000246018"/>
    </source>
</evidence>
<dbReference type="InterPro" id="IPR019675">
    <property type="entry name" value="DUF2550"/>
</dbReference>
<dbReference type="AlphaFoldDB" id="A0A2T8FCB4"/>
<name>A0A2T8FCB4_9ACTN</name>
<keyword evidence="1" id="KW-0472">Membrane</keyword>
<sequence>MPVWQWLLDIVGLLLLLPILYGVGLIVRRRWIARHGGTFELSVRLRTTRPGHGWVLGIGRYSGDRLEWFRIFSITPRPSLTWSRSDLGYSGRRAPVGHEEMSLYAGHLVVSCHTVDGPVELAMSEASLTGFQAWLESGPPGSDWDRGGVPRG</sequence>
<reference evidence="2 3" key="1">
    <citation type="submission" date="2018-04" db="EMBL/GenBank/DDBJ databases">
        <title>Genome of Nocardioides gansuensis WSJ-1.</title>
        <authorList>
            <person name="Wu S."/>
            <person name="Wang G."/>
        </authorList>
    </citation>
    <scope>NUCLEOTIDE SEQUENCE [LARGE SCALE GENOMIC DNA]</scope>
    <source>
        <strain evidence="2 3">WSJ-1</strain>
    </source>
</reference>
<dbReference type="EMBL" id="QDGZ01000003">
    <property type="protein sequence ID" value="PVG83351.1"/>
    <property type="molecule type" value="Genomic_DNA"/>
</dbReference>
<dbReference type="RefSeq" id="WP_116571829.1">
    <property type="nucleotide sequence ID" value="NZ_QDGZ01000003.1"/>
</dbReference>
<gene>
    <name evidence="2" type="ORF">DDE18_08645</name>
</gene>
<feature type="transmembrane region" description="Helical" evidence="1">
    <location>
        <begin position="6"/>
        <end position="27"/>
    </location>
</feature>
<evidence type="ECO:0000313" key="2">
    <source>
        <dbReference type="EMBL" id="PVG83351.1"/>
    </source>
</evidence>
<accession>A0A2T8FCB4</accession>